<dbReference type="Proteomes" id="UP000180937">
    <property type="component" value="Segment"/>
</dbReference>
<gene>
    <name evidence="1" type="primary">DEVCV78</name>
</gene>
<proteinExistence type="predicted"/>
<protein>
    <submittedName>
        <fullName evidence="1">US9</fullName>
    </submittedName>
</protein>
<sequence>MTDAEKYSLCVNANLGLSVPLRPDICLGDRYICHPCYVDGLFENCRVVERAKNIVLPEHRTECMKPTWWSAICDIFIFSVISCICLLLLLVY</sequence>
<dbReference type="EMBL" id="JQ673560">
    <property type="protein sequence ID" value="AGA17868.1"/>
    <property type="molecule type" value="Genomic_DNA"/>
</dbReference>
<name>V5J4G0_9ALPH</name>
<organism evidence="1 2">
    <name type="scientific">anatid alphaherpesvirus 1</name>
    <dbReference type="NCBI Taxonomy" id="104388"/>
    <lineage>
        <taxon>Viruses</taxon>
        <taxon>Duplodnaviria</taxon>
        <taxon>Heunggongvirae</taxon>
        <taxon>Peploviricota</taxon>
        <taxon>Herviviricetes</taxon>
        <taxon>Herpesvirales</taxon>
        <taxon>Orthoherpesviridae</taxon>
        <taxon>Alphaherpesvirinae</taxon>
        <taxon>Mardivirus</taxon>
        <taxon>Mardivirus anatidalpha1</taxon>
    </lineage>
</organism>
<reference evidence="1 2" key="1">
    <citation type="journal article" date="2014" name="Virus Genes">
        <title>Comparative genomic sequence analysis between a standard challenge strain and a vaccine strain of duck enteritis virus in China.</title>
        <authorList>
            <person name="Yang C."/>
            <person name="Li Q."/>
            <person name="Li J."/>
            <person name="Zhang G."/>
            <person name="Li H."/>
            <person name="Xia Y."/>
            <person name="Yang H."/>
            <person name="Yu K."/>
        </authorList>
    </citation>
    <scope>NUCLEOTIDE SEQUENCE [LARGE SCALE GENOMIC DNA]</scope>
    <source>
        <strain evidence="1">CV</strain>
    </source>
</reference>
<accession>V5J4G0</accession>
<evidence type="ECO:0000313" key="2">
    <source>
        <dbReference type="Proteomes" id="UP000180937"/>
    </source>
</evidence>
<evidence type="ECO:0000313" key="1">
    <source>
        <dbReference type="EMBL" id="AGA17868.1"/>
    </source>
</evidence>